<gene>
    <name evidence="1" type="ORF">E5222_03745</name>
</gene>
<proteinExistence type="predicted"/>
<comment type="caution">
    <text evidence="1">The sequence shown here is derived from an EMBL/GenBank/DDBJ whole genome shotgun (WGS) entry which is preliminary data.</text>
</comment>
<dbReference type="InterPro" id="IPR027417">
    <property type="entry name" value="P-loop_NTPase"/>
</dbReference>
<dbReference type="SUPFAM" id="SSF52540">
    <property type="entry name" value="P-loop containing nucleoside triphosphate hydrolases"/>
    <property type="match status" value="1"/>
</dbReference>
<protein>
    <submittedName>
        <fullName evidence="1">Kinase</fullName>
    </submittedName>
</protein>
<dbReference type="RefSeq" id="WP_136692363.1">
    <property type="nucleotide sequence ID" value="NZ_SSHH01000001.1"/>
</dbReference>
<dbReference type="OrthoDB" id="455474at2"/>
<accession>A0A4V4U8V7</accession>
<evidence type="ECO:0000313" key="2">
    <source>
        <dbReference type="Proteomes" id="UP000309389"/>
    </source>
</evidence>
<dbReference type="GO" id="GO:0016301">
    <property type="term" value="F:kinase activity"/>
    <property type="evidence" value="ECO:0007669"/>
    <property type="project" value="UniProtKB-KW"/>
</dbReference>
<keyword evidence="1" id="KW-0418">Kinase</keyword>
<dbReference type="Proteomes" id="UP000309389">
    <property type="component" value="Unassembled WGS sequence"/>
</dbReference>
<dbReference type="AlphaFoldDB" id="A0A4V4U8V7"/>
<name>A0A4V4U8V7_9SPHN</name>
<keyword evidence="1" id="KW-0808">Transferase</keyword>
<dbReference type="Gene3D" id="3.40.50.300">
    <property type="entry name" value="P-loop containing nucleotide triphosphate hydrolases"/>
    <property type="match status" value="1"/>
</dbReference>
<dbReference type="PANTHER" id="PTHR10285">
    <property type="entry name" value="URIDINE KINASE"/>
    <property type="match status" value="1"/>
</dbReference>
<organism evidence="1 2">
    <name type="scientific">Alteraurantiacibacter aquimixticola</name>
    <dbReference type="NCBI Taxonomy" id="2489173"/>
    <lineage>
        <taxon>Bacteria</taxon>
        <taxon>Pseudomonadati</taxon>
        <taxon>Pseudomonadota</taxon>
        <taxon>Alphaproteobacteria</taxon>
        <taxon>Sphingomonadales</taxon>
        <taxon>Erythrobacteraceae</taxon>
        <taxon>Alteraurantiacibacter</taxon>
    </lineage>
</organism>
<sequence>MNGDPIDALITGLGLPADYRDTVEKYWQPLATAIARRATHTSPLVVGINGAQGSGKSTLCAFLEVLLKKRGLRTVTLSIDDLYLKREERQALANEIHPLFATRGVPGTHAPGLGISIIESICAGRTFALPRFDKATDDRMDEAQPVSGPVDVLLFEGWCVGCTPQADEELLEPVNDLERNEDPEGVWRAVANLWLRGDYKKLFDQIDMLVMLKVDGFDAVIANRRKQEEKLRASRPDAPGVMDDAALARFCQHYERLTLHMLEDLPHRADMVFEIGPNQTPKGPAKGL</sequence>
<evidence type="ECO:0000313" key="1">
    <source>
        <dbReference type="EMBL" id="TIX51577.1"/>
    </source>
</evidence>
<dbReference type="EMBL" id="SSHH01000001">
    <property type="protein sequence ID" value="TIX51577.1"/>
    <property type="molecule type" value="Genomic_DNA"/>
</dbReference>
<reference evidence="1 2" key="1">
    <citation type="submission" date="2019-04" db="EMBL/GenBank/DDBJ databases">
        <title>Altererythrobacter aquimixticola sp. nov., isolated from sediment of junction between the ocean and a freshwater spring.</title>
        <authorList>
            <person name="Yoon J.-H."/>
        </authorList>
    </citation>
    <scope>NUCLEOTIDE SEQUENCE [LARGE SCALE GENOMIC DNA]</scope>
    <source>
        <strain evidence="1 2">SSKS-13</strain>
    </source>
</reference>
<keyword evidence="2" id="KW-1185">Reference proteome</keyword>